<evidence type="ECO:0000313" key="3">
    <source>
        <dbReference type="Proteomes" id="UP001174694"/>
    </source>
</evidence>
<feature type="region of interest" description="Disordered" evidence="1">
    <location>
        <begin position="99"/>
        <end position="119"/>
    </location>
</feature>
<organism evidence="2 3">
    <name type="scientific">Pleurostoma richardsiae</name>
    <dbReference type="NCBI Taxonomy" id="41990"/>
    <lineage>
        <taxon>Eukaryota</taxon>
        <taxon>Fungi</taxon>
        <taxon>Dikarya</taxon>
        <taxon>Ascomycota</taxon>
        <taxon>Pezizomycotina</taxon>
        <taxon>Sordariomycetes</taxon>
        <taxon>Sordariomycetidae</taxon>
        <taxon>Calosphaeriales</taxon>
        <taxon>Pleurostomataceae</taxon>
        <taxon>Pleurostoma</taxon>
    </lineage>
</organism>
<protein>
    <submittedName>
        <fullName evidence="2">Uncharacterized protein</fullName>
    </submittedName>
</protein>
<keyword evidence="3" id="KW-1185">Reference proteome</keyword>
<proteinExistence type="predicted"/>
<evidence type="ECO:0000256" key="1">
    <source>
        <dbReference type="SAM" id="MobiDB-lite"/>
    </source>
</evidence>
<reference evidence="2" key="1">
    <citation type="submission" date="2022-07" db="EMBL/GenBank/DDBJ databases">
        <title>Fungi with potential for degradation of polypropylene.</title>
        <authorList>
            <person name="Gostincar C."/>
        </authorList>
    </citation>
    <scope>NUCLEOTIDE SEQUENCE</scope>
    <source>
        <strain evidence="2">EXF-13308</strain>
    </source>
</reference>
<comment type="caution">
    <text evidence="2">The sequence shown here is derived from an EMBL/GenBank/DDBJ whole genome shotgun (WGS) entry which is preliminary data.</text>
</comment>
<dbReference type="AlphaFoldDB" id="A0AA38RMA2"/>
<evidence type="ECO:0000313" key="2">
    <source>
        <dbReference type="EMBL" id="KAJ9133889.1"/>
    </source>
</evidence>
<dbReference type="Proteomes" id="UP001174694">
    <property type="component" value="Unassembled WGS sequence"/>
</dbReference>
<dbReference type="EMBL" id="JANBVO010000047">
    <property type="protein sequence ID" value="KAJ9133889.1"/>
    <property type="molecule type" value="Genomic_DNA"/>
</dbReference>
<sequence length="119" mass="13691">MGCRDEGTFESYNTPVCPLTHIPAPFPDRLQLLTCCYIYQPRQSRKSIMSGDRKSDDSLEKELAFEDIVITAGESSRKKREKADQEKKKLEEEMIEEIPEETKDILIQAGENSRTKRGH</sequence>
<name>A0AA38RMA2_9PEZI</name>
<accession>A0AA38RMA2</accession>
<gene>
    <name evidence="2" type="ORF">NKR23_g10452</name>
</gene>